<reference evidence="2" key="1">
    <citation type="journal article" date="2011" name="ISME J.">
        <title>The endosymbionts of the deep-sea tubeworms Riftia pachyptila and Tevnia jerichonana share an identical physiology as revealed by proteogenomic analyses.</title>
        <authorList>
            <person name="Gardebrecht A."/>
            <person name="Markert S."/>
            <person name="Felbeck H."/>
            <person name="Thuermer A."/>
            <person name="Albrecht D."/>
            <person name="Wollherr A."/>
            <person name="Kabisch J."/>
            <person name="Lehmann R."/>
            <person name="Daniel R."/>
            <person name="Liesegang H."/>
            <person name="Hecker M."/>
            <person name="Sievert S.M."/>
            <person name="Schweder T."/>
        </authorList>
    </citation>
    <scope>NUCLEOTIDE SEQUENCE [LARGE SCALE GENOMIC DNA]</scope>
</reference>
<gene>
    <name evidence="2" type="ORF">Rifp1Sym_ad00070</name>
</gene>
<proteinExistence type="predicted"/>
<protein>
    <submittedName>
        <fullName evidence="2">Uncharacterized protein</fullName>
    </submittedName>
</protein>
<evidence type="ECO:0000256" key="1">
    <source>
        <dbReference type="SAM" id="SignalP"/>
    </source>
</evidence>
<accession>G2D9J8</accession>
<keyword evidence="1" id="KW-0732">Signal</keyword>
<dbReference type="AlphaFoldDB" id="G2D9J8"/>
<evidence type="ECO:0000313" key="3">
    <source>
        <dbReference type="Proteomes" id="UP000004491"/>
    </source>
</evidence>
<comment type="caution">
    <text evidence="2">The sequence shown here is derived from an EMBL/GenBank/DDBJ whole genome shotgun (WGS) entry which is preliminary data.</text>
</comment>
<name>G2D9J8_9GAMM</name>
<feature type="signal peptide" evidence="1">
    <location>
        <begin position="1"/>
        <end position="37"/>
    </location>
</feature>
<evidence type="ECO:0000313" key="2">
    <source>
        <dbReference type="EMBL" id="EGV52660.1"/>
    </source>
</evidence>
<dbReference type="EMBL" id="AFOC01000004">
    <property type="protein sequence ID" value="EGV52660.1"/>
    <property type="molecule type" value="Genomic_DNA"/>
</dbReference>
<dbReference type="Proteomes" id="UP000004491">
    <property type="component" value="Unassembled WGS sequence"/>
</dbReference>
<feature type="chain" id="PRO_5003428680" evidence="1">
    <location>
        <begin position="38"/>
        <end position="180"/>
    </location>
</feature>
<sequence>MRREHRMTNQQRNLFGFSMFSALLLLLALMPTQPVGAAWEVCRTEFSFDSVPDKVKAGSALRVVLRVTNKCKPDNPDLSYLRFIRVDVVGNRWIWGKVDRGSKTVEYEMLAIRGGISKKFVVDLTVGNGPGGEAMVLAFANVYNNRSPSEGTLLKIGTKIEIIGKPPWTEKIKKIVDSMF</sequence>
<organism evidence="2 3">
    <name type="scientific">endosymbiont of Riftia pachyptila</name>
    <name type="common">vent Ph05</name>
    <dbReference type="NCBI Taxonomy" id="1048808"/>
    <lineage>
        <taxon>Bacteria</taxon>
        <taxon>Pseudomonadati</taxon>
        <taxon>Pseudomonadota</taxon>
        <taxon>Gammaproteobacteria</taxon>
        <taxon>sulfur-oxidizing symbionts</taxon>
    </lineage>
</organism>
<keyword evidence="3" id="KW-1185">Reference proteome</keyword>